<sequence>MISKKETKHKNNSENPFVNAFSKEEKEKVWDDLKNKAKPVSRKEFLRKLDKFKKGK</sequence>
<dbReference type="RefSeq" id="WP_377064392.1">
    <property type="nucleotide sequence ID" value="NZ_JBHSJJ010000005.1"/>
</dbReference>
<comment type="caution">
    <text evidence="1">The sequence shown here is derived from an EMBL/GenBank/DDBJ whole genome shotgun (WGS) entry which is preliminary data.</text>
</comment>
<dbReference type="EMBL" id="JBHSJJ010000005">
    <property type="protein sequence ID" value="MFC4872202.1"/>
    <property type="molecule type" value="Genomic_DNA"/>
</dbReference>
<protein>
    <submittedName>
        <fullName evidence="1">Uncharacterized protein</fullName>
    </submittedName>
</protein>
<organism evidence="1 2">
    <name type="scientific">Negadavirga shengliensis</name>
    <dbReference type="NCBI Taxonomy" id="1389218"/>
    <lineage>
        <taxon>Bacteria</taxon>
        <taxon>Pseudomonadati</taxon>
        <taxon>Bacteroidota</taxon>
        <taxon>Cytophagia</taxon>
        <taxon>Cytophagales</taxon>
        <taxon>Cyclobacteriaceae</taxon>
        <taxon>Negadavirga</taxon>
    </lineage>
</organism>
<evidence type="ECO:0000313" key="2">
    <source>
        <dbReference type="Proteomes" id="UP001595818"/>
    </source>
</evidence>
<gene>
    <name evidence="1" type="ORF">ACFPFU_10915</name>
</gene>
<accession>A0ABV9T139</accession>
<proteinExistence type="predicted"/>
<name>A0ABV9T139_9BACT</name>
<dbReference type="Proteomes" id="UP001595818">
    <property type="component" value="Unassembled WGS sequence"/>
</dbReference>
<keyword evidence="2" id="KW-1185">Reference proteome</keyword>
<reference evidence="2" key="1">
    <citation type="journal article" date="2019" name="Int. J. Syst. Evol. Microbiol.">
        <title>The Global Catalogue of Microorganisms (GCM) 10K type strain sequencing project: providing services to taxonomists for standard genome sequencing and annotation.</title>
        <authorList>
            <consortium name="The Broad Institute Genomics Platform"/>
            <consortium name="The Broad Institute Genome Sequencing Center for Infectious Disease"/>
            <person name="Wu L."/>
            <person name="Ma J."/>
        </authorList>
    </citation>
    <scope>NUCLEOTIDE SEQUENCE [LARGE SCALE GENOMIC DNA]</scope>
    <source>
        <strain evidence="2">CGMCC 4.7466</strain>
    </source>
</reference>
<evidence type="ECO:0000313" key="1">
    <source>
        <dbReference type="EMBL" id="MFC4872202.1"/>
    </source>
</evidence>